<gene>
    <name evidence="3" type="ORF">GA_TR6496_c0_g1_i1_g.21674</name>
</gene>
<dbReference type="Gene3D" id="3.40.50.300">
    <property type="entry name" value="P-loop containing nucleotide triphosphate hydrolases"/>
    <property type="match status" value="1"/>
</dbReference>
<reference evidence="3" key="1">
    <citation type="submission" date="2016-07" db="EMBL/GenBank/DDBJ databases">
        <title>De novo transcriptome assembly of four accessions of the metal hyperaccumulator plant Noccaea caerulescens.</title>
        <authorList>
            <person name="Blande D."/>
            <person name="Halimaa P."/>
            <person name="Tervahauta A.I."/>
            <person name="Aarts M.G."/>
            <person name="Karenlampi S.O."/>
        </authorList>
    </citation>
    <scope>NUCLEOTIDE SEQUENCE</scope>
</reference>
<name>A0A1J3E8G6_NOCCA</name>
<proteinExistence type="predicted"/>
<organism evidence="3">
    <name type="scientific">Noccaea caerulescens</name>
    <name type="common">Alpine penny-cress</name>
    <name type="synonym">Thlaspi caerulescens</name>
    <dbReference type="NCBI Taxonomy" id="107243"/>
    <lineage>
        <taxon>Eukaryota</taxon>
        <taxon>Viridiplantae</taxon>
        <taxon>Streptophyta</taxon>
        <taxon>Embryophyta</taxon>
        <taxon>Tracheophyta</taxon>
        <taxon>Spermatophyta</taxon>
        <taxon>Magnoliopsida</taxon>
        <taxon>eudicotyledons</taxon>
        <taxon>Gunneridae</taxon>
        <taxon>Pentapetalae</taxon>
        <taxon>rosids</taxon>
        <taxon>malvids</taxon>
        <taxon>Brassicales</taxon>
        <taxon>Brassicaceae</taxon>
        <taxon>Coluteocarpeae</taxon>
        <taxon>Noccaea</taxon>
    </lineage>
</organism>
<accession>A0A1J3E8G6</accession>
<evidence type="ECO:0000313" key="3">
    <source>
        <dbReference type="EMBL" id="JAU25372.1"/>
    </source>
</evidence>
<dbReference type="InterPro" id="IPR024283">
    <property type="entry name" value="TOC159_MAD"/>
</dbReference>
<evidence type="ECO:0000259" key="2">
    <source>
        <dbReference type="Pfam" id="PF11886"/>
    </source>
</evidence>
<dbReference type="EMBL" id="GEVI01006948">
    <property type="protein sequence ID" value="JAU25372.1"/>
    <property type="molecule type" value="Transcribed_RNA"/>
</dbReference>
<protein>
    <recommendedName>
        <fullName evidence="2">Translocase of chloroplast 159/132 membrane anchor domain-containing protein</fullName>
    </recommendedName>
</protein>
<feature type="domain" description="Translocase of chloroplast 159/132 membrane anchor" evidence="2">
    <location>
        <begin position="181"/>
        <end position="265"/>
    </location>
</feature>
<dbReference type="AlphaFoldDB" id="A0A1J3E8G6"/>
<evidence type="ECO:0000256" key="1">
    <source>
        <dbReference type="SAM" id="MobiDB-lite"/>
    </source>
</evidence>
<dbReference type="Pfam" id="PF11886">
    <property type="entry name" value="TOC159_MAD"/>
    <property type="match status" value="1"/>
</dbReference>
<sequence>MMYSSSSTPVALVENHSLCRKNRAGEKVIPNGQAWRPELLLLCHSLKVFSDAVSLFKPQEPSNHRNFVRSLPLSPILSLPKLLSWLLPFRAHLKLPADQGVDSDIELDDDVSDSEQEEEEEDDEYNQLPPFKPLRKTQLAKLSKEHRKAYFDEYDYRVKLLHLLLFHYPIWSCQLHSTVMDDSAYRYRSLEPTLQFLTKSLLELQGWDHDCGYDSVIAEYSHTIAKRFPAAVFVNMTKDKKEFSINLDSSVCAKHGDNGSTMAGLLYVVSSLCTWSKEKPNCWFCFSSHSTNGPRPSILSTSDIGLPCLWPKSIRISSWRLLLKKDLLLPL</sequence>
<feature type="region of interest" description="Disordered" evidence="1">
    <location>
        <begin position="104"/>
        <end position="130"/>
    </location>
</feature>
<dbReference type="InterPro" id="IPR027417">
    <property type="entry name" value="P-loop_NTPase"/>
</dbReference>
<feature type="compositionally biased region" description="Acidic residues" evidence="1">
    <location>
        <begin position="104"/>
        <end position="125"/>
    </location>
</feature>